<sequence length="193" mass="21364">MHRQHHCLLDIRPSAVERLTDMGIPPIVLLTDPLSYRELCMLDGSDIVAEMPTGAFNASRHRLHQNPHQLQLSASENCPNIDNSITIFRDPAVKRMYEGRGAHTADARGTASSSFGKSESRDSTANSMWQELCHLRASAGHLITDTIPLLKPNDPSKPGLSLMEWLANIVAVIEFNQRSEGDMEIKIVSSVEP</sequence>
<gene>
    <name evidence="2" type="ORF">PXEA_LOCUS17141</name>
</gene>
<dbReference type="AlphaFoldDB" id="A0A3S5BGS9"/>
<dbReference type="InterPro" id="IPR027417">
    <property type="entry name" value="P-loop_NTPase"/>
</dbReference>
<dbReference type="OrthoDB" id="418634at2759"/>
<accession>A0A3S5BGS9</accession>
<evidence type="ECO:0000313" key="3">
    <source>
        <dbReference type="Proteomes" id="UP000784294"/>
    </source>
</evidence>
<evidence type="ECO:0000256" key="1">
    <source>
        <dbReference type="SAM" id="MobiDB-lite"/>
    </source>
</evidence>
<dbReference type="Gene3D" id="3.40.50.300">
    <property type="entry name" value="P-loop containing nucleotide triphosphate hydrolases"/>
    <property type="match status" value="1"/>
</dbReference>
<comment type="caution">
    <text evidence="2">The sequence shown here is derived from an EMBL/GenBank/DDBJ whole genome shotgun (WGS) entry which is preliminary data.</text>
</comment>
<dbReference type="Proteomes" id="UP000784294">
    <property type="component" value="Unassembled WGS sequence"/>
</dbReference>
<dbReference type="EMBL" id="CAAALY010063374">
    <property type="protein sequence ID" value="VEL23701.1"/>
    <property type="molecule type" value="Genomic_DNA"/>
</dbReference>
<proteinExistence type="predicted"/>
<name>A0A3S5BGS9_9PLAT</name>
<protein>
    <submittedName>
        <fullName evidence="2">Uncharacterized protein</fullName>
    </submittedName>
</protein>
<reference evidence="2" key="1">
    <citation type="submission" date="2018-11" db="EMBL/GenBank/DDBJ databases">
        <authorList>
            <consortium name="Pathogen Informatics"/>
        </authorList>
    </citation>
    <scope>NUCLEOTIDE SEQUENCE</scope>
</reference>
<evidence type="ECO:0000313" key="2">
    <source>
        <dbReference type="EMBL" id="VEL23701.1"/>
    </source>
</evidence>
<keyword evidence="3" id="KW-1185">Reference proteome</keyword>
<feature type="region of interest" description="Disordered" evidence="1">
    <location>
        <begin position="101"/>
        <end position="121"/>
    </location>
</feature>
<organism evidence="2 3">
    <name type="scientific">Protopolystoma xenopodis</name>
    <dbReference type="NCBI Taxonomy" id="117903"/>
    <lineage>
        <taxon>Eukaryota</taxon>
        <taxon>Metazoa</taxon>
        <taxon>Spiralia</taxon>
        <taxon>Lophotrochozoa</taxon>
        <taxon>Platyhelminthes</taxon>
        <taxon>Monogenea</taxon>
        <taxon>Polyopisthocotylea</taxon>
        <taxon>Polystomatidea</taxon>
        <taxon>Polystomatidae</taxon>
        <taxon>Protopolystoma</taxon>
    </lineage>
</organism>
<feature type="compositionally biased region" description="Polar residues" evidence="1">
    <location>
        <begin position="110"/>
        <end position="121"/>
    </location>
</feature>